<dbReference type="Proteomes" id="UP000326041">
    <property type="component" value="Chromosome"/>
</dbReference>
<dbReference type="EMBL" id="CP023697">
    <property type="protein sequence ID" value="QEV04988.1"/>
    <property type="molecule type" value="Genomic_DNA"/>
</dbReference>
<sequence>MRPRCWDFVSAHAGAFGVQRLCRVLQVSRPACYRWLSDVQAVRRAQDQAPAAVLREIHTEHRENYGVLRVHAELRLRAHGQP</sequence>
<proteinExistence type="predicted"/>
<name>A0ABX6AR98_9ACTN</name>
<organism evidence="1 2">
    <name type="scientific">Streptomyces prasinus</name>
    <dbReference type="NCBI Taxonomy" id="67345"/>
    <lineage>
        <taxon>Bacteria</taxon>
        <taxon>Bacillati</taxon>
        <taxon>Actinomycetota</taxon>
        <taxon>Actinomycetes</taxon>
        <taxon>Kitasatosporales</taxon>
        <taxon>Streptomycetaceae</taxon>
        <taxon>Streptomyces</taxon>
    </lineage>
</organism>
<protein>
    <submittedName>
        <fullName evidence="1">Transposase</fullName>
    </submittedName>
</protein>
<accession>A0ABX6AR98</accession>
<reference evidence="1 2" key="1">
    <citation type="submission" date="2017-09" db="EMBL/GenBank/DDBJ databases">
        <authorList>
            <person name="Lee N."/>
            <person name="Cho B.-K."/>
        </authorList>
    </citation>
    <scope>NUCLEOTIDE SEQUENCE [LARGE SCALE GENOMIC DNA]</scope>
    <source>
        <strain evidence="1 2">ATCC 13879</strain>
    </source>
</reference>
<evidence type="ECO:0000313" key="1">
    <source>
        <dbReference type="EMBL" id="QEV04988.1"/>
    </source>
</evidence>
<keyword evidence="2" id="KW-1185">Reference proteome</keyword>
<evidence type="ECO:0000313" key="2">
    <source>
        <dbReference type="Proteomes" id="UP000326041"/>
    </source>
</evidence>
<gene>
    <name evidence="1" type="ORF">CP972_04190</name>
</gene>